<accession>A0AAV7RV59</accession>
<proteinExistence type="predicted"/>
<name>A0AAV7RV59_PLEWA</name>
<evidence type="ECO:0000313" key="2">
    <source>
        <dbReference type="Proteomes" id="UP001066276"/>
    </source>
</evidence>
<dbReference type="EMBL" id="JANPWB010000009">
    <property type="protein sequence ID" value="KAJ1156696.1"/>
    <property type="molecule type" value="Genomic_DNA"/>
</dbReference>
<comment type="caution">
    <text evidence="1">The sequence shown here is derived from an EMBL/GenBank/DDBJ whole genome shotgun (WGS) entry which is preliminary data.</text>
</comment>
<reference evidence="1" key="1">
    <citation type="journal article" date="2022" name="bioRxiv">
        <title>Sequencing and chromosome-scale assembly of the giantPleurodeles waltlgenome.</title>
        <authorList>
            <person name="Brown T."/>
            <person name="Elewa A."/>
            <person name="Iarovenko S."/>
            <person name="Subramanian E."/>
            <person name="Araus A.J."/>
            <person name="Petzold A."/>
            <person name="Susuki M."/>
            <person name="Suzuki K.-i.T."/>
            <person name="Hayashi T."/>
            <person name="Toyoda A."/>
            <person name="Oliveira C."/>
            <person name="Osipova E."/>
            <person name="Leigh N.D."/>
            <person name="Simon A."/>
            <person name="Yun M.H."/>
        </authorList>
    </citation>
    <scope>NUCLEOTIDE SEQUENCE</scope>
    <source>
        <strain evidence="1">20211129_DDA</strain>
        <tissue evidence="1">Liver</tissue>
    </source>
</reference>
<evidence type="ECO:0000313" key="1">
    <source>
        <dbReference type="EMBL" id="KAJ1156696.1"/>
    </source>
</evidence>
<dbReference type="AlphaFoldDB" id="A0AAV7RV59"/>
<gene>
    <name evidence="1" type="ORF">NDU88_009414</name>
</gene>
<dbReference type="Proteomes" id="UP001066276">
    <property type="component" value="Chromosome 5"/>
</dbReference>
<protein>
    <submittedName>
        <fullName evidence="1">Uncharacterized protein</fullName>
    </submittedName>
</protein>
<keyword evidence="2" id="KW-1185">Reference proteome</keyword>
<sequence length="137" mass="15642">MRTFVTSYRTAHRRHMTAALEDLEAQLAELETQYLTSLYVASLCSSLPFSTVLPQTQIEEARVDWVATQSRIYQWGNKSSKTLHWLCSTELSQDTIPEISDALGHLLTGDSQIAKTFAEYYKELYSCRDEEGVLLIE</sequence>
<organism evidence="1 2">
    <name type="scientific">Pleurodeles waltl</name>
    <name type="common">Iberian ribbed newt</name>
    <dbReference type="NCBI Taxonomy" id="8319"/>
    <lineage>
        <taxon>Eukaryota</taxon>
        <taxon>Metazoa</taxon>
        <taxon>Chordata</taxon>
        <taxon>Craniata</taxon>
        <taxon>Vertebrata</taxon>
        <taxon>Euteleostomi</taxon>
        <taxon>Amphibia</taxon>
        <taxon>Batrachia</taxon>
        <taxon>Caudata</taxon>
        <taxon>Salamandroidea</taxon>
        <taxon>Salamandridae</taxon>
        <taxon>Pleurodelinae</taxon>
        <taxon>Pleurodeles</taxon>
    </lineage>
</organism>